<keyword evidence="2" id="KW-0238">DNA-binding</keyword>
<keyword evidence="1" id="KW-0805">Transcription regulation</keyword>
<dbReference type="PROSITE" id="PS00041">
    <property type="entry name" value="HTH_ARAC_FAMILY_1"/>
    <property type="match status" value="1"/>
</dbReference>
<dbReference type="SUPFAM" id="SSF51182">
    <property type="entry name" value="RmlC-like cupins"/>
    <property type="match status" value="1"/>
</dbReference>
<dbReference type="EMBL" id="CP138204">
    <property type="protein sequence ID" value="WPC76202.1"/>
    <property type="molecule type" value="Genomic_DNA"/>
</dbReference>
<dbReference type="InterPro" id="IPR018060">
    <property type="entry name" value="HTH_AraC"/>
</dbReference>
<evidence type="ECO:0000256" key="4">
    <source>
        <dbReference type="ARBA" id="ARBA00023163"/>
    </source>
</evidence>
<sequence length="264" mass="30688">MIKINRNHWKPTTSPLDKVEIQKGLLFCMDIADFSKKTEVHSHAWIQFIYTRTGTVYVEVNSKFYHVPPLHGVWIPKESEHVLWSSEQSEYVCININRTFDIVSNGEESKIVEISPIVDTYVDYFLLNDADQIKEIELKESAFMQFLAELNEVDFTLPYPHSQELLHLCQQIQADSGAPHTPEQCANKLNISQSTFVRRFKKETGLTYQEWRQRLRLLQSIRRVKEKESILNIALDAGYSSASSYIYAFKKTFGVSPTKYIINK</sequence>
<dbReference type="InterPro" id="IPR020449">
    <property type="entry name" value="Tscrpt_reg_AraC-type_HTH"/>
</dbReference>
<dbReference type="SUPFAM" id="SSF46689">
    <property type="entry name" value="Homeodomain-like"/>
    <property type="match status" value="2"/>
</dbReference>
<keyword evidence="3" id="KW-0010">Activator</keyword>
<evidence type="ECO:0000259" key="5">
    <source>
        <dbReference type="PROSITE" id="PS01124"/>
    </source>
</evidence>
<dbReference type="Pfam" id="PF12833">
    <property type="entry name" value="HTH_18"/>
    <property type="match status" value="1"/>
</dbReference>
<dbReference type="InterPro" id="IPR018062">
    <property type="entry name" value="HTH_AraC-typ_CS"/>
</dbReference>
<dbReference type="InterPro" id="IPR003313">
    <property type="entry name" value="AraC-bd"/>
</dbReference>
<keyword evidence="7" id="KW-1185">Reference proteome</keyword>
<protein>
    <submittedName>
        <fullName evidence="6">AraC family transcriptional regulator</fullName>
    </submittedName>
</protein>
<dbReference type="PRINTS" id="PR00032">
    <property type="entry name" value="HTHARAC"/>
</dbReference>
<dbReference type="SMART" id="SM00342">
    <property type="entry name" value="HTH_ARAC"/>
    <property type="match status" value="1"/>
</dbReference>
<organism evidence="6 7">
    <name type="scientific">Vibrio porteresiae DSM 19223</name>
    <dbReference type="NCBI Taxonomy" id="1123496"/>
    <lineage>
        <taxon>Bacteria</taxon>
        <taxon>Pseudomonadati</taxon>
        <taxon>Pseudomonadota</taxon>
        <taxon>Gammaproteobacteria</taxon>
        <taxon>Vibrionales</taxon>
        <taxon>Vibrionaceae</taxon>
        <taxon>Vibrio</taxon>
    </lineage>
</organism>
<dbReference type="Pfam" id="PF02311">
    <property type="entry name" value="AraC_binding"/>
    <property type="match status" value="1"/>
</dbReference>
<dbReference type="Gene3D" id="1.10.10.60">
    <property type="entry name" value="Homeodomain-like"/>
    <property type="match status" value="2"/>
</dbReference>
<evidence type="ECO:0000256" key="2">
    <source>
        <dbReference type="ARBA" id="ARBA00023125"/>
    </source>
</evidence>
<evidence type="ECO:0000256" key="1">
    <source>
        <dbReference type="ARBA" id="ARBA00023015"/>
    </source>
</evidence>
<dbReference type="PROSITE" id="PS01124">
    <property type="entry name" value="HTH_ARAC_FAMILY_2"/>
    <property type="match status" value="1"/>
</dbReference>
<dbReference type="PANTHER" id="PTHR11019">
    <property type="entry name" value="HTH-TYPE TRANSCRIPTIONAL REGULATOR NIMR"/>
    <property type="match status" value="1"/>
</dbReference>
<keyword evidence="4" id="KW-0804">Transcription</keyword>
<dbReference type="InterPro" id="IPR009057">
    <property type="entry name" value="Homeodomain-like_sf"/>
</dbReference>
<reference evidence="6 7" key="1">
    <citation type="submission" date="2023-11" db="EMBL/GenBank/DDBJ databases">
        <title>Plant-associative lifestyle of Vibrio porteresiae and its evolutionary dynamics.</title>
        <authorList>
            <person name="Rameshkumar N."/>
            <person name="Kirti K."/>
        </authorList>
    </citation>
    <scope>NUCLEOTIDE SEQUENCE [LARGE SCALE GENOMIC DNA]</scope>
    <source>
        <strain evidence="6 7">MSSRF30</strain>
    </source>
</reference>
<dbReference type="RefSeq" id="WP_261896610.1">
    <property type="nucleotide sequence ID" value="NZ_AP024896.1"/>
</dbReference>
<dbReference type="Proteomes" id="UP001304071">
    <property type="component" value="Chromosome 2"/>
</dbReference>
<dbReference type="PANTHER" id="PTHR11019:SF159">
    <property type="entry name" value="TRANSCRIPTIONAL REGULATOR-RELATED"/>
    <property type="match status" value="1"/>
</dbReference>
<evidence type="ECO:0000256" key="3">
    <source>
        <dbReference type="ARBA" id="ARBA00023159"/>
    </source>
</evidence>
<accession>A0ABZ0QJ23</accession>
<proteinExistence type="predicted"/>
<dbReference type="InterPro" id="IPR011051">
    <property type="entry name" value="RmlC_Cupin_sf"/>
</dbReference>
<gene>
    <name evidence="6" type="ORF">R8Z52_16875</name>
</gene>
<name>A0ABZ0QJ23_9VIBR</name>
<feature type="domain" description="HTH araC/xylS-type" evidence="5">
    <location>
        <begin position="166"/>
        <end position="263"/>
    </location>
</feature>
<evidence type="ECO:0000313" key="6">
    <source>
        <dbReference type="EMBL" id="WPC76202.1"/>
    </source>
</evidence>
<evidence type="ECO:0000313" key="7">
    <source>
        <dbReference type="Proteomes" id="UP001304071"/>
    </source>
</evidence>